<evidence type="ECO:0000313" key="3">
    <source>
        <dbReference type="Proteomes" id="UP001501218"/>
    </source>
</evidence>
<proteinExistence type="predicted"/>
<dbReference type="PROSITE" id="PS51257">
    <property type="entry name" value="PROKAR_LIPOPROTEIN"/>
    <property type="match status" value="1"/>
</dbReference>
<evidence type="ECO:0000256" key="1">
    <source>
        <dbReference type="SAM" id="MobiDB-lite"/>
    </source>
</evidence>
<feature type="compositionally biased region" description="Low complexity" evidence="1">
    <location>
        <begin position="35"/>
        <end position="49"/>
    </location>
</feature>
<keyword evidence="3" id="KW-1185">Reference proteome</keyword>
<name>A0ABN3FGU8_9PSEU</name>
<dbReference type="InterPro" id="IPR024520">
    <property type="entry name" value="DUF3558"/>
</dbReference>
<feature type="region of interest" description="Disordered" evidence="1">
    <location>
        <begin position="26"/>
        <end position="59"/>
    </location>
</feature>
<dbReference type="Proteomes" id="UP001501218">
    <property type="component" value="Unassembled WGS sequence"/>
</dbReference>
<evidence type="ECO:0008006" key="4">
    <source>
        <dbReference type="Google" id="ProtNLM"/>
    </source>
</evidence>
<comment type="caution">
    <text evidence="2">The sequence shown here is derived from an EMBL/GenBank/DDBJ whole genome shotgun (WGS) entry which is preliminary data.</text>
</comment>
<organism evidence="2 3">
    <name type="scientific">Saccharopolyspora halophila</name>
    <dbReference type="NCBI Taxonomy" id="405551"/>
    <lineage>
        <taxon>Bacteria</taxon>
        <taxon>Bacillati</taxon>
        <taxon>Actinomycetota</taxon>
        <taxon>Actinomycetes</taxon>
        <taxon>Pseudonocardiales</taxon>
        <taxon>Pseudonocardiaceae</taxon>
        <taxon>Saccharopolyspora</taxon>
    </lineage>
</organism>
<dbReference type="EMBL" id="BAAARA010000001">
    <property type="protein sequence ID" value="GAA2329777.1"/>
    <property type="molecule type" value="Genomic_DNA"/>
</dbReference>
<sequence>MRRVGVAVPVIGLLAGLGMTGCTGQVPGAGAPPSGATTTEEGTTTATATPSLTREVPPQQRERLGDLSGQRICGLISPGELEELAFAVAPGRPRQAGEPPVRGCEFAAPEGSRSVVLGAQPEGYGTLGTTEVELGRVAGTQELRAADCTVFVPVRGATLQVSVATGQADDETCQNAAEIADYLLPGLVI</sequence>
<dbReference type="RefSeq" id="WP_344125156.1">
    <property type="nucleotide sequence ID" value="NZ_BAAARA010000001.1"/>
</dbReference>
<protein>
    <recommendedName>
        <fullName evidence="4">DUF3558 domain-containing protein</fullName>
    </recommendedName>
</protein>
<reference evidence="2 3" key="1">
    <citation type="journal article" date="2019" name="Int. J. Syst. Evol. Microbiol.">
        <title>The Global Catalogue of Microorganisms (GCM) 10K type strain sequencing project: providing services to taxonomists for standard genome sequencing and annotation.</title>
        <authorList>
            <consortium name="The Broad Institute Genomics Platform"/>
            <consortium name="The Broad Institute Genome Sequencing Center for Infectious Disease"/>
            <person name="Wu L."/>
            <person name="Ma J."/>
        </authorList>
    </citation>
    <scope>NUCLEOTIDE SEQUENCE [LARGE SCALE GENOMIC DNA]</scope>
    <source>
        <strain evidence="2 3">JCM 16221</strain>
    </source>
</reference>
<gene>
    <name evidence="2" type="ORF">GCM10009854_00690</name>
</gene>
<dbReference type="Pfam" id="PF12079">
    <property type="entry name" value="DUF3558"/>
    <property type="match status" value="1"/>
</dbReference>
<evidence type="ECO:0000313" key="2">
    <source>
        <dbReference type="EMBL" id="GAA2329777.1"/>
    </source>
</evidence>
<accession>A0ABN3FGU8</accession>